<evidence type="ECO:0000256" key="1">
    <source>
        <dbReference type="ARBA" id="ARBA00022448"/>
    </source>
</evidence>
<dbReference type="OrthoDB" id="9802264at2"/>
<evidence type="ECO:0000256" key="2">
    <source>
        <dbReference type="ARBA" id="ARBA00022741"/>
    </source>
</evidence>
<evidence type="ECO:0000313" key="5">
    <source>
        <dbReference type="EMBL" id="PWD81926.1"/>
    </source>
</evidence>
<dbReference type="AlphaFoldDB" id="A0A2U2AGY7"/>
<gene>
    <name evidence="5" type="ORF">DC083_01735</name>
</gene>
<dbReference type="GO" id="GO:0005524">
    <property type="term" value="F:ATP binding"/>
    <property type="evidence" value="ECO:0007669"/>
    <property type="project" value="UniProtKB-KW"/>
</dbReference>
<dbReference type="SUPFAM" id="SSF52540">
    <property type="entry name" value="P-loop containing nucleoside triphosphate hydrolases"/>
    <property type="match status" value="1"/>
</dbReference>
<keyword evidence="6" id="KW-1185">Reference proteome</keyword>
<dbReference type="SMART" id="SM00382">
    <property type="entry name" value="AAA"/>
    <property type="match status" value="1"/>
</dbReference>
<keyword evidence="1" id="KW-0813">Transport</keyword>
<dbReference type="GO" id="GO:0016887">
    <property type="term" value="F:ATP hydrolysis activity"/>
    <property type="evidence" value="ECO:0007669"/>
    <property type="project" value="InterPro"/>
</dbReference>
<dbReference type="PANTHER" id="PTHR43023">
    <property type="entry name" value="PROTEIN TRIGALACTOSYLDIACYLGLYCEROL 3, CHLOROPLASTIC"/>
    <property type="match status" value="1"/>
</dbReference>
<dbReference type="RefSeq" id="WP_109188543.1">
    <property type="nucleotide sequence ID" value="NZ_BMYA01000001.1"/>
</dbReference>
<sequence length="275" mass="30206">MPEQLNTTTSTTSQPKAQPDDVIRIEHIYNAFGSHVVHEDLNMTVQRGEMIALVGGSGSGKTTLLRSIIMLQPPTKGQVYLFDKPVWGASHSEKQKLRQTFGMLFQSGALFSSLTVLENIMVPLQEHTKLSRKDMEEVAMLKLTLSGLKPEAASLLPKDLSGGMIKRASLARALALDPELLFLDEPTAGLDPISASEFDGLMRQLKESLNLTVVMVTHDLDSIWATTDKVAFLGNKTLIAYEPIQDLVKNSNPLIQKYFQGPRGRAVGEAYGTQI</sequence>
<dbReference type="PROSITE" id="PS00211">
    <property type="entry name" value="ABC_TRANSPORTER_1"/>
    <property type="match status" value="1"/>
</dbReference>
<keyword evidence="2" id="KW-0547">Nucleotide-binding</keyword>
<reference evidence="6" key="1">
    <citation type="submission" date="2018-05" db="EMBL/GenBank/DDBJ databases">
        <title>Ignatzschineria dubaiensis sp. nov., isolated from necrotic foot tissues of dromedaries (Camelus dromedarius) and associated maggots in Dubai, United Arab Emirates.</title>
        <authorList>
            <person name="Tsang C.C."/>
            <person name="Tang J.Y.M."/>
            <person name="Fong J.Y.H."/>
            <person name="Kinne J."/>
            <person name="Lee H.H."/>
            <person name="Joseph M."/>
            <person name="Jose S."/>
            <person name="Schuster R.K."/>
            <person name="Tang Y."/>
            <person name="Sivakumar S."/>
            <person name="Chen J.H.K."/>
            <person name="Teng J.L.L."/>
            <person name="Lau S.K.P."/>
            <person name="Wernery U."/>
            <person name="Woo P.C.Y."/>
        </authorList>
    </citation>
    <scope>NUCLEOTIDE SEQUENCE [LARGE SCALE GENOMIC DNA]</scope>
    <source>
        <strain evidence="6">KCTC 22644</strain>
    </source>
</reference>
<keyword evidence="3 5" id="KW-0067">ATP-binding</keyword>
<comment type="caution">
    <text evidence="5">The sequence shown here is derived from an EMBL/GenBank/DDBJ whole genome shotgun (WGS) entry which is preliminary data.</text>
</comment>
<dbReference type="PROSITE" id="PS50893">
    <property type="entry name" value="ABC_TRANSPORTER_2"/>
    <property type="match status" value="1"/>
</dbReference>
<organism evidence="5 6">
    <name type="scientific">Ignatzschineria ureiclastica</name>
    <dbReference type="NCBI Taxonomy" id="472582"/>
    <lineage>
        <taxon>Bacteria</taxon>
        <taxon>Pseudomonadati</taxon>
        <taxon>Pseudomonadota</taxon>
        <taxon>Gammaproteobacteria</taxon>
        <taxon>Cardiobacteriales</taxon>
        <taxon>Ignatzschineriaceae</taxon>
        <taxon>Ignatzschineria</taxon>
    </lineage>
</organism>
<dbReference type="InterPro" id="IPR017871">
    <property type="entry name" value="ABC_transporter-like_CS"/>
</dbReference>
<evidence type="ECO:0000259" key="4">
    <source>
        <dbReference type="PROSITE" id="PS50893"/>
    </source>
</evidence>
<name>A0A2U2AGY7_9GAMM</name>
<accession>A0A2U2AGY7</accession>
<feature type="domain" description="ABC transporter" evidence="4">
    <location>
        <begin position="23"/>
        <end position="260"/>
    </location>
</feature>
<dbReference type="InterPro" id="IPR003593">
    <property type="entry name" value="AAA+_ATPase"/>
</dbReference>
<dbReference type="Pfam" id="PF00005">
    <property type="entry name" value="ABC_tran"/>
    <property type="match status" value="1"/>
</dbReference>
<dbReference type="EMBL" id="QEWQ01000001">
    <property type="protein sequence ID" value="PWD81926.1"/>
    <property type="molecule type" value="Genomic_DNA"/>
</dbReference>
<dbReference type="InterPro" id="IPR027417">
    <property type="entry name" value="P-loop_NTPase"/>
</dbReference>
<dbReference type="PANTHER" id="PTHR43023:SF3">
    <property type="entry name" value="PROTEIN TRIGALACTOSYLDIACYLGLYCEROL 3, CHLOROPLASTIC"/>
    <property type="match status" value="1"/>
</dbReference>
<dbReference type="Gene3D" id="3.40.50.300">
    <property type="entry name" value="P-loop containing nucleotide triphosphate hydrolases"/>
    <property type="match status" value="1"/>
</dbReference>
<dbReference type="Proteomes" id="UP000245020">
    <property type="component" value="Unassembled WGS sequence"/>
</dbReference>
<dbReference type="InterPro" id="IPR003439">
    <property type="entry name" value="ABC_transporter-like_ATP-bd"/>
</dbReference>
<evidence type="ECO:0000313" key="6">
    <source>
        <dbReference type="Proteomes" id="UP000245020"/>
    </source>
</evidence>
<evidence type="ECO:0000256" key="3">
    <source>
        <dbReference type="ARBA" id="ARBA00022840"/>
    </source>
</evidence>
<protein>
    <submittedName>
        <fullName evidence="5">ABC transporter ATP-binding protein</fullName>
    </submittedName>
</protein>
<proteinExistence type="predicted"/>